<feature type="transmembrane region" description="Helical" evidence="6">
    <location>
        <begin position="344"/>
        <end position="365"/>
    </location>
</feature>
<organism evidence="8 9">
    <name type="scientific">Ralstonia condita</name>
    <dbReference type="NCBI Taxonomy" id="3058600"/>
    <lineage>
        <taxon>Bacteria</taxon>
        <taxon>Pseudomonadati</taxon>
        <taxon>Pseudomonadota</taxon>
        <taxon>Betaproteobacteria</taxon>
        <taxon>Burkholderiales</taxon>
        <taxon>Burkholderiaceae</taxon>
        <taxon>Ralstonia</taxon>
    </lineage>
</organism>
<feature type="transmembrane region" description="Helical" evidence="6">
    <location>
        <begin position="50"/>
        <end position="70"/>
    </location>
</feature>
<feature type="transmembrane region" description="Helical" evidence="6">
    <location>
        <begin position="257"/>
        <end position="276"/>
    </location>
</feature>
<feature type="transmembrane region" description="Helical" evidence="6">
    <location>
        <begin position="116"/>
        <end position="136"/>
    </location>
</feature>
<keyword evidence="9" id="KW-1185">Reference proteome</keyword>
<keyword evidence="2" id="KW-1003">Cell membrane</keyword>
<keyword evidence="3 6" id="KW-0812">Transmembrane</keyword>
<dbReference type="EMBL" id="CATYWO010000001">
    <property type="protein sequence ID" value="CAJ0777131.1"/>
    <property type="molecule type" value="Genomic_DNA"/>
</dbReference>
<feature type="domain" description="Major facilitator superfamily (MFS) profile" evidence="7">
    <location>
        <begin position="1"/>
        <end position="370"/>
    </location>
</feature>
<dbReference type="InterPro" id="IPR036259">
    <property type="entry name" value="MFS_trans_sf"/>
</dbReference>
<dbReference type="PANTHER" id="PTHR23513:SF6">
    <property type="entry name" value="MAJOR FACILITATOR SUPERFAMILY ASSOCIATED DOMAIN-CONTAINING PROTEIN"/>
    <property type="match status" value="1"/>
</dbReference>
<accession>A0ABN9IBB7</accession>
<evidence type="ECO:0000256" key="3">
    <source>
        <dbReference type="ARBA" id="ARBA00022692"/>
    </source>
</evidence>
<reference evidence="8 9" key="1">
    <citation type="submission" date="2023-07" db="EMBL/GenBank/DDBJ databases">
        <authorList>
            <person name="Peeters C."/>
        </authorList>
    </citation>
    <scope>NUCLEOTIDE SEQUENCE [LARGE SCALE GENOMIC DNA]</scope>
    <source>
        <strain evidence="8 9">LMG 7141</strain>
    </source>
</reference>
<sequence>MVNYSVILFAQDMLGSAWLSGLGLGLCFGPPLVLGWFAGVLCDRLAPGRVIQGAQAIFGLAALALGWTVLRAPHERTATLLLAAGLAGVAWSFASPARMAALAQIVPAERLKKMSVLFNVFVMLGFGLGPLMIAMLRRLGGWPSVVWGILGLVIVASVLLLPVRTQAGSASRQAMAADVREGLRAVWAQPLLMQLMLVAMAGYLAMGPMQVLLPRLAVEQLGLADLQRGLLLGSLALSLIGGGVLAMVLASRVHHGAAIFAGTLGAGVALAALGGIRAPGTALAMLATVGVLGGMSLSLIVAGIQAEAAVAVRGRVLSMYTIISQVVPASSGVLAGALMQRFGVSVALLCCGSGLVALMLFNLTWMRALRAQVR</sequence>
<evidence type="ECO:0000313" key="8">
    <source>
        <dbReference type="EMBL" id="CAJ0777131.1"/>
    </source>
</evidence>
<comment type="caution">
    <text evidence="8">The sequence shown here is derived from an EMBL/GenBank/DDBJ whole genome shotgun (WGS) entry which is preliminary data.</text>
</comment>
<dbReference type="InterPro" id="IPR020846">
    <property type="entry name" value="MFS_dom"/>
</dbReference>
<dbReference type="PANTHER" id="PTHR23513">
    <property type="entry name" value="INTEGRAL MEMBRANE EFFLUX PROTEIN-RELATED"/>
    <property type="match status" value="1"/>
</dbReference>
<protein>
    <recommendedName>
        <fullName evidence="7">Major facilitator superfamily (MFS) profile domain-containing protein</fullName>
    </recommendedName>
</protein>
<feature type="transmembrane region" description="Helical" evidence="6">
    <location>
        <begin position="184"/>
        <end position="206"/>
    </location>
</feature>
<name>A0ABN9IBB7_9RALS</name>
<feature type="transmembrane region" description="Helical" evidence="6">
    <location>
        <begin position="282"/>
        <end position="304"/>
    </location>
</feature>
<evidence type="ECO:0000256" key="6">
    <source>
        <dbReference type="SAM" id="Phobius"/>
    </source>
</evidence>
<feature type="transmembrane region" description="Helical" evidence="6">
    <location>
        <begin position="226"/>
        <end position="250"/>
    </location>
</feature>
<evidence type="ECO:0000313" key="9">
    <source>
        <dbReference type="Proteomes" id="UP001189616"/>
    </source>
</evidence>
<feature type="transmembrane region" description="Helical" evidence="6">
    <location>
        <begin position="76"/>
        <end position="95"/>
    </location>
</feature>
<evidence type="ECO:0000256" key="4">
    <source>
        <dbReference type="ARBA" id="ARBA00022989"/>
    </source>
</evidence>
<dbReference type="SUPFAM" id="SSF103473">
    <property type="entry name" value="MFS general substrate transporter"/>
    <property type="match status" value="1"/>
</dbReference>
<dbReference type="Pfam" id="PF07690">
    <property type="entry name" value="MFS_1"/>
    <property type="match status" value="1"/>
</dbReference>
<keyword evidence="4 6" id="KW-1133">Transmembrane helix</keyword>
<evidence type="ECO:0000256" key="2">
    <source>
        <dbReference type="ARBA" id="ARBA00022475"/>
    </source>
</evidence>
<dbReference type="Proteomes" id="UP001189616">
    <property type="component" value="Unassembled WGS sequence"/>
</dbReference>
<feature type="transmembrane region" description="Helical" evidence="6">
    <location>
        <begin position="17"/>
        <end position="38"/>
    </location>
</feature>
<dbReference type="PROSITE" id="PS50850">
    <property type="entry name" value="MFS"/>
    <property type="match status" value="1"/>
</dbReference>
<feature type="transmembrane region" description="Helical" evidence="6">
    <location>
        <begin position="316"/>
        <end position="338"/>
    </location>
</feature>
<gene>
    <name evidence="8" type="ORF">LMG7141_00584</name>
</gene>
<evidence type="ECO:0000259" key="7">
    <source>
        <dbReference type="PROSITE" id="PS50850"/>
    </source>
</evidence>
<evidence type="ECO:0000256" key="1">
    <source>
        <dbReference type="ARBA" id="ARBA00004651"/>
    </source>
</evidence>
<feature type="transmembrane region" description="Helical" evidence="6">
    <location>
        <begin position="142"/>
        <end position="163"/>
    </location>
</feature>
<comment type="subcellular location">
    <subcellularLocation>
        <location evidence="1">Cell membrane</location>
        <topology evidence="1">Multi-pass membrane protein</topology>
    </subcellularLocation>
</comment>
<dbReference type="InterPro" id="IPR011701">
    <property type="entry name" value="MFS"/>
</dbReference>
<evidence type="ECO:0000256" key="5">
    <source>
        <dbReference type="ARBA" id="ARBA00023136"/>
    </source>
</evidence>
<dbReference type="Gene3D" id="1.20.1250.20">
    <property type="entry name" value="MFS general substrate transporter like domains"/>
    <property type="match status" value="1"/>
</dbReference>
<proteinExistence type="predicted"/>
<keyword evidence="5 6" id="KW-0472">Membrane</keyword>